<keyword evidence="10" id="KW-0902">Two-component regulatory system</keyword>
<evidence type="ECO:0000256" key="6">
    <source>
        <dbReference type="ARBA" id="ARBA00022679"/>
    </source>
</evidence>
<gene>
    <name evidence="15" type="ORF">SAMN05216298_0649</name>
</gene>
<comment type="cofactor">
    <cofactor evidence="2">
        <name>a divalent metal cation</name>
        <dbReference type="ChEBI" id="CHEBI:60240"/>
    </cofactor>
</comment>
<dbReference type="InterPro" id="IPR004358">
    <property type="entry name" value="Sig_transdc_His_kin-like_C"/>
</dbReference>
<dbReference type="InterPro" id="IPR036890">
    <property type="entry name" value="HATPase_C_sf"/>
</dbReference>
<proteinExistence type="predicted"/>
<name>A0A1G9D2W0_9ACTN</name>
<comment type="catalytic activity">
    <reaction evidence="1">
        <text>ATP + protein L-histidine = ADP + protein N-phospho-L-histidine.</text>
        <dbReference type="EC" id="2.7.13.3"/>
    </reaction>
</comment>
<dbReference type="SMART" id="SM00387">
    <property type="entry name" value="HATPase_c"/>
    <property type="match status" value="1"/>
</dbReference>
<dbReference type="InterPro" id="IPR003594">
    <property type="entry name" value="HATPase_dom"/>
</dbReference>
<evidence type="ECO:0000256" key="8">
    <source>
        <dbReference type="ARBA" id="ARBA00022777"/>
    </source>
</evidence>
<evidence type="ECO:0000313" key="16">
    <source>
        <dbReference type="Proteomes" id="UP000198662"/>
    </source>
</evidence>
<keyword evidence="11 12" id="KW-0472">Membrane</keyword>
<feature type="domain" description="HAMP" evidence="14">
    <location>
        <begin position="177"/>
        <end position="230"/>
    </location>
</feature>
<keyword evidence="7 12" id="KW-0812">Transmembrane</keyword>
<reference evidence="16" key="1">
    <citation type="submission" date="2016-10" db="EMBL/GenBank/DDBJ databases">
        <authorList>
            <person name="Varghese N."/>
            <person name="Submissions S."/>
        </authorList>
    </citation>
    <scope>NUCLEOTIDE SEQUENCE [LARGE SCALE GENOMIC DNA]</scope>
    <source>
        <strain evidence="16">CGMCC 4.3147</strain>
    </source>
</reference>
<dbReference type="SUPFAM" id="SSF158472">
    <property type="entry name" value="HAMP domain-like"/>
    <property type="match status" value="1"/>
</dbReference>
<feature type="transmembrane region" description="Helical" evidence="12">
    <location>
        <begin position="157"/>
        <end position="176"/>
    </location>
</feature>
<keyword evidence="5" id="KW-0597">Phosphoprotein</keyword>
<dbReference type="PANTHER" id="PTHR45436:SF5">
    <property type="entry name" value="SENSOR HISTIDINE KINASE TRCS"/>
    <property type="match status" value="1"/>
</dbReference>
<dbReference type="GO" id="GO:0000155">
    <property type="term" value="F:phosphorelay sensor kinase activity"/>
    <property type="evidence" value="ECO:0007669"/>
    <property type="project" value="InterPro"/>
</dbReference>
<dbReference type="InterPro" id="IPR003660">
    <property type="entry name" value="HAMP_dom"/>
</dbReference>
<protein>
    <recommendedName>
        <fullName evidence="4">histidine kinase</fullName>
        <ecNumber evidence="4">2.7.13.3</ecNumber>
    </recommendedName>
</protein>
<dbReference type="AlphaFoldDB" id="A0A1G9D2W0"/>
<keyword evidence="8 15" id="KW-0418">Kinase</keyword>
<dbReference type="CDD" id="cd00082">
    <property type="entry name" value="HisKA"/>
    <property type="match status" value="1"/>
</dbReference>
<dbReference type="InterPro" id="IPR005467">
    <property type="entry name" value="His_kinase_dom"/>
</dbReference>
<evidence type="ECO:0000256" key="5">
    <source>
        <dbReference type="ARBA" id="ARBA00022553"/>
    </source>
</evidence>
<feature type="domain" description="Histidine kinase" evidence="13">
    <location>
        <begin position="245"/>
        <end position="459"/>
    </location>
</feature>
<dbReference type="Pfam" id="PF00672">
    <property type="entry name" value="HAMP"/>
    <property type="match status" value="1"/>
</dbReference>
<dbReference type="EC" id="2.7.13.3" evidence="4"/>
<dbReference type="OrthoDB" id="9786919at2"/>
<dbReference type="SUPFAM" id="SSF47384">
    <property type="entry name" value="Homodimeric domain of signal transducing histidine kinase"/>
    <property type="match status" value="1"/>
</dbReference>
<dbReference type="FunFam" id="3.30.565.10:FF:000006">
    <property type="entry name" value="Sensor histidine kinase WalK"/>
    <property type="match status" value="1"/>
</dbReference>
<dbReference type="CDD" id="cd00075">
    <property type="entry name" value="HATPase"/>
    <property type="match status" value="1"/>
</dbReference>
<evidence type="ECO:0000313" key="15">
    <source>
        <dbReference type="EMBL" id="SDK58268.1"/>
    </source>
</evidence>
<feature type="transmembrane region" description="Helical" evidence="12">
    <location>
        <begin position="7"/>
        <end position="27"/>
    </location>
</feature>
<comment type="subcellular location">
    <subcellularLocation>
        <location evidence="3">Cell membrane</location>
    </subcellularLocation>
</comment>
<evidence type="ECO:0000256" key="2">
    <source>
        <dbReference type="ARBA" id="ARBA00001968"/>
    </source>
</evidence>
<dbReference type="CDD" id="cd06225">
    <property type="entry name" value="HAMP"/>
    <property type="match status" value="1"/>
</dbReference>
<evidence type="ECO:0000256" key="4">
    <source>
        <dbReference type="ARBA" id="ARBA00012438"/>
    </source>
</evidence>
<dbReference type="Gene3D" id="1.10.287.130">
    <property type="match status" value="1"/>
</dbReference>
<evidence type="ECO:0000256" key="9">
    <source>
        <dbReference type="ARBA" id="ARBA00022989"/>
    </source>
</evidence>
<evidence type="ECO:0000256" key="3">
    <source>
        <dbReference type="ARBA" id="ARBA00004236"/>
    </source>
</evidence>
<dbReference type="InterPro" id="IPR003661">
    <property type="entry name" value="HisK_dim/P_dom"/>
</dbReference>
<dbReference type="FunFam" id="1.10.287.130:FF:000001">
    <property type="entry name" value="Two-component sensor histidine kinase"/>
    <property type="match status" value="1"/>
</dbReference>
<dbReference type="Gene3D" id="6.10.340.10">
    <property type="match status" value="1"/>
</dbReference>
<evidence type="ECO:0000256" key="11">
    <source>
        <dbReference type="ARBA" id="ARBA00023136"/>
    </source>
</evidence>
<keyword evidence="16" id="KW-1185">Reference proteome</keyword>
<dbReference type="RefSeq" id="WP_091042633.1">
    <property type="nucleotide sequence ID" value="NZ_FNGF01000001.1"/>
</dbReference>
<evidence type="ECO:0000259" key="13">
    <source>
        <dbReference type="PROSITE" id="PS50109"/>
    </source>
</evidence>
<dbReference type="Pfam" id="PF02518">
    <property type="entry name" value="HATPase_c"/>
    <property type="match status" value="1"/>
</dbReference>
<keyword evidence="6" id="KW-0808">Transferase</keyword>
<dbReference type="GO" id="GO:0005509">
    <property type="term" value="F:calcium ion binding"/>
    <property type="evidence" value="ECO:0007669"/>
    <property type="project" value="UniProtKB-ARBA"/>
</dbReference>
<sequence length="461" mass="49316">MAIRTKIAAAMAVLLIIAVAVIGFVTVRTVSNHLTRQVDESLHEFIQQGLRSAPSGNPAEQLGYSEFALMFFDESGSVVGSQQAGYYKDPYALPDLDAPPETNEYFSVDSADGTVAYRAVAIAVTGQVGGRTGDFTMVVATSMNEVEATGSTLTRTVLITGFVVAALGILAAWIITRRGLRVVDHMVADAETVASGRLDHRLTAADPRTEMGRLSLALNRMVSRLTDAIAQRDRQHERLRQFVADAGHELRTPLTAIGGYVQLYQNGAAAEGEKLDRAMDRIGSENARLAKLVDDLMVLSRLDEEVGGDRELVELAQLAQDAVDDAEVADPTHPVNLAAADPVTVVANEGQLRQVLVNLLTNARVHTPVGTAIDVSVAADDGWAVLRVADHGPGIPAEHRRKVFDRFYRADPSRSRATGGSGLGLSIVSSIVASHGGRIDLDSEEGRGTAVEVRLPIARLE</sequence>
<dbReference type="Pfam" id="PF00512">
    <property type="entry name" value="HisKA"/>
    <property type="match status" value="1"/>
</dbReference>
<dbReference type="SMART" id="SM00388">
    <property type="entry name" value="HisKA"/>
    <property type="match status" value="1"/>
</dbReference>
<evidence type="ECO:0000256" key="1">
    <source>
        <dbReference type="ARBA" id="ARBA00000085"/>
    </source>
</evidence>
<dbReference type="PROSITE" id="PS50109">
    <property type="entry name" value="HIS_KIN"/>
    <property type="match status" value="1"/>
</dbReference>
<organism evidence="15 16">
    <name type="scientific">Glycomyces sambucus</name>
    <dbReference type="NCBI Taxonomy" id="380244"/>
    <lineage>
        <taxon>Bacteria</taxon>
        <taxon>Bacillati</taxon>
        <taxon>Actinomycetota</taxon>
        <taxon>Actinomycetes</taxon>
        <taxon>Glycomycetales</taxon>
        <taxon>Glycomycetaceae</taxon>
        <taxon>Glycomyces</taxon>
    </lineage>
</organism>
<evidence type="ECO:0000256" key="7">
    <source>
        <dbReference type="ARBA" id="ARBA00022692"/>
    </source>
</evidence>
<dbReference type="PANTHER" id="PTHR45436">
    <property type="entry name" value="SENSOR HISTIDINE KINASE YKOH"/>
    <property type="match status" value="1"/>
</dbReference>
<evidence type="ECO:0000259" key="14">
    <source>
        <dbReference type="PROSITE" id="PS50885"/>
    </source>
</evidence>
<dbReference type="SUPFAM" id="SSF55874">
    <property type="entry name" value="ATPase domain of HSP90 chaperone/DNA topoisomerase II/histidine kinase"/>
    <property type="match status" value="1"/>
</dbReference>
<dbReference type="STRING" id="380244.SAMN05216298_0649"/>
<dbReference type="SMART" id="SM00304">
    <property type="entry name" value="HAMP"/>
    <property type="match status" value="1"/>
</dbReference>
<dbReference type="InterPro" id="IPR050428">
    <property type="entry name" value="TCS_sensor_his_kinase"/>
</dbReference>
<dbReference type="EMBL" id="FNGF01000001">
    <property type="protein sequence ID" value="SDK58268.1"/>
    <property type="molecule type" value="Genomic_DNA"/>
</dbReference>
<keyword evidence="9 12" id="KW-1133">Transmembrane helix</keyword>
<dbReference type="PROSITE" id="PS50885">
    <property type="entry name" value="HAMP"/>
    <property type="match status" value="1"/>
</dbReference>
<dbReference type="InterPro" id="IPR036097">
    <property type="entry name" value="HisK_dim/P_sf"/>
</dbReference>
<accession>A0A1G9D2W0</accession>
<evidence type="ECO:0000256" key="10">
    <source>
        <dbReference type="ARBA" id="ARBA00023012"/>
    </source>
</evidence>
<dbReference type="GO" id="GO:0005886">
    <property type="term" value="C:plasma membrane"/>
    <property type="evidence" value="ECO:0007669"/>
    <property type="project" value="UniProtKB-SubCell"/>
</dbReference>
<evidence type="ECO:0000256" key="12">
    <source>
        <dbReference type="SAM" id="Phobius"/>
    </source>
</evidence>
<dbReference type="Gene3D" id="3.30.565.10">
    <property type="entry name" value="Histidine kinase-like ATPase, C-terminal domain"/>
    <property type="match status" value="1"/>
</dbReference>
<dbReference type="Proteomes" id="UP000198662">
    <property type="component" value="Unassembled WGS sequence"/>
</dbReference>
<dbReference type="PRINTS" id="PR00344">
    <property type="entry name" value="BCTRLSENSOR"/>
</dbReference>